<dbReference type="RefSeq" id="WP_141147662.1">
    <property type="nucleotide sequence ID" value="NZ_VHLG01000002.1"/>
</dbReference>
<dbReference type="Pfam" id="PF09898">
    <property type="entry name" value="DUF2125"/>
    <property type="match status" value="1"/>
</dbReference>
<reference evidence="2 3" key="1">
    <citation type="submission" date="2019-06" db="EMBL/GenBank/DDBJ databases">
        <authorList>
            <person name="Li M."/>
        </authorList>
    </citation>
    <scope>NUCLEOTIDE SEQUENCE [LARGE SCALE GENOMIC DNA]</scope>
    <source>
        <strain evidence="2 3">BGMRC2036</strain>
    </source>
</reference>
<keyword evidence="1" id="KW-1133">Transmembrane helix</keyword>
<keyword evidence="1" id="KW-0472">Membrane</keyword>
<sequence length="332" mass="35718">MAASRRTRKLLRVIGVILVVIVVAYGLGWFYVARTVKARIFTLLEGTQTKNVMVECGDLGYQGFPLQFGFYCGDLHLRQRDDRFTFDLPKLVADAPAYSPWSVMAHLQGPATLKNEAGFLLRSEWSSFDTKMIYGKGAPRLLSFNIEGLSTQLSMPAGNQSALTLEKAQGLTRNQDGDLEVALAVESAVIRPENRTQSLMPMSLNLVGSLTDGGSLMGGDLNVEQLKGKSGVIDQAELTVGDNDSYISASGPFSFDTNGYLSGRFKFEVAGLDVAGQMAQVAFPDYTQVINTIVGFAGSLSPGNKSITIGINVDGGKVSMGFIPLGKIPPLK</sequence>
<name>A0A506UDX1_9HYPH</name>
<dbReference type="EMBL" id="VHLG01000002">
    <property type="protein sequence ID" value="TPW32150.1"/>
    <property type="molecule type" value="Genomic_DNA"/>
</dbReference>
<evidence type="ECO:0000313" key="2">
    <source>
        <dbReference type="EMBL" id="TPW32150.1"/>
    </source>
</evidence>
<keyword evidence="1" id="KW-0812">Transmembrane</keyword>
<evidence type="ECO:0000256" key="1">
    <source>
        <dbReference type="SAM" id="Phobius"/>
    </source>
</evidence>
<accession>A0A506UDX1</accession>
<comment type="caution">
    <text evidence="2">The sequence shown here is derived from an EMBL/GenBank/DDBJ whole genome shotgun (WGS) entry which is preliminary data.</text>
</comment>
<protein>
    <submittedName>
        <fullName evidence="2">DUF2125 domain-containing protein</fullName>
    </submittedName>
</protein>
<keyword evidence="3" id="KW-1185">Reference proteome</keyword>
<dbReference type="InterPro" id="IPR018666">
    <property type="entry name" value="DUF2125"/>
</dbReference>
<dbReference type="Proteomes" id="UP000318801">
    <property type="component" value="Unassembled WGS sequence"/>
</dbReference>
<dbReference type="AlphaFoldDB" id="A0A506UDX1"/>
<proteinExistence type="predicted"/>
<feature type="transmembrane region" description="Helical" evidence="1">
    <location>
        <begin position="12"/>
        <end position="32"/>
    </location>
</feature>
<gene>
    <name evidence="2" type="ORF">FJU08_03820</name>
</gene>
<dbReference type="OrthoDB" id="7169664at2"/>
<organism evidence="2 3">
    <name type="scientific">Martelella alba</name>
    <dbReference type="NCBI Taxonomy" id="2590451"/>
    <lineage>
        <taxon>Bacteria</taxon>
        <taxon>Pseudomonadati</taxon>
        <taxon>Pseudomonadota</taxon>
        <taxon>Alphaproteobacteria</taxon>
        <taxon>Hyphomicrobiales</taxon>
        <taxon>Aurantimonadaceae</taxon>
        <taxon>Martelella</taxon>
    </lineage>
</organism>
<evidence type="ECO:0000313" key="3">
    <source>
        <dbReference type="Proteomes" id="UP000318801"/>
    </source>
</evidence>